<dbReference type="InterPro" id="IPR034139">
    <property type="entry name" value="TOPRIM_OLD"/>
</dbReference>
<dbReference type="CDD" id="cd01026">
    <property type="entry name" value="TOPRIM_OLD"/>
    <property type="match status" value="1"/>
</dbReference>
<dbReference type="PANTHER" id="PTHR43581:SF4">
    <property type="entry name" value="ATP_GTP PHOSPHATASE"/>
    <property type="match status" value="1"/>
</dbReference>
<evidence type="ECO:0000313" key="3">
    <source>
        <dbReference type="EMBL" id="GAE48315.1"/>
    </source>
</evidence>
<dbReference type="Pfam" id="PF13175">
    <property type="entry name" value="AAA_15"/>
    <property type="match status" value="1"/>
</dbReference>
<evidence type="ECO:0000313" key="4">
    <source>
        <dbReference type="Proteomes" id="UP000018949"/>
    </source>
</evidence>
<dbReference type="Gene3D" id="3.40.50.300">
    <property type="entry name" value="P-loop containing nucleotide triphosphate hydrolases"/>
    <property type="match status" value="1"/>
</dbReference>
<keyword evidence="3" id="KW-0378">Hydrolase</keyword>
<dbReference type="InterPro" id="IPR051396">
    <property type="entry name" value="Bact_Antivir_Def_Nuclease"/>
</dbReference>
<comment type="caution">
    <text evidence="3">The sequence shown here is derived from an EMBL/GenBank/DDBJ whole genome shotgun (WGS) entry which is preliminary data.</text>
</comment>
<dbReference type="InterPro" id="IPR041685">
    <property type="entry name" value="AAA_GajA/Old/RecF-like"/>
</dbReference>
<dbReference type="AlphaFoldDB" id="W4RV65"/>
<dbReference type="SUPFAM" id="SSF52540">
    <property type="entry name" value="P-loop containing nucleoside triphosphate hydrolases"/>
    <property type="match status" value="1"/>
</dbReference>
<dbReference type="eggNOG" id="COG3593">
    <property type="taxonomic scope" value="Bacteria"/>
</dbReference>
<keyword evidence="3" id="KW-0255">Endonuclease</keyword>
<accession>W4RV65</accession>
<evidence type="ECO:0000259" key="2">
    <source>
        <dbReference type="Pfam" id="PF20469"/>
    </source>
</evidence>
<reference evidence="3 4" key="1">
    <citation type="submission" date="2013-12" db="EMBL/GenBank/DDBJ databases">
        <title>NBRP : Genome information of microbial organism related human and environment.</title>
        <authorList>
            <person name="Hattori M."/>
            <person name="Oshima K."/>
            <person name="Inaba H."/>
            <person name="Suda W."/>
            <person name="Sakamoto M."/>
            <person name="Iino T."/>
            <person name="Kitahara M."/>
            <person name="Oshida Y."/>
            <person name="Iida T."/>
            <person name="Kudo T."/>
            <person name="Itoh T."/>
            <person name="Ahmed I."/>
            <person name="Ohkuma M."/>
        </authorList>
    </citation>
    <scope>NUCLEOTIDE SEQUENCE [LARGE SCALE GENOMIC DNA]</scope>
    <source>
        <strain evidence="3 4">JCM 21738</strain>
    </source>
</reference>
<gene>
    <name evidence="3" type="ORF">JCM21738_5424</name>
</gene>
<dbReference type="GO" id="GO:0004519">
    <property type="term" value="F:endonuclease activity"/>
    <property type="evidence" value="ECO:0007669"/>
    <property type="project" value="UniProtKB-KW"/>
</dbReference>
<feature type="domain" description="Endonuclease GajA/Old nuclease/RecF-like AAA" evidence="1">
    <location>
        <begin position="33"/>
        <end position="214"/>
    </location>
</feature>
<organism evidence="3 4">
    <name type="scientific">Mesobacillus boroniphilus JCM 21738</name>
    <dbReference type="NCBI Taxonomy" id="1294265"/>
    <lineage>
        <taxon>Bacteria</taxon>
        <taxon>Bacillati</taxon>
        <taxon>Bacillota</taxon>
        <taxon>Bacilli</taxon>
        <taxon>Bacillales</taxon>
        <taxon>Bacillaceae</taxon>
        <taxon>Mesobacillus</taxon>
    </lineage>
</organism>
<dbReference type="Pfam" id="PF20469">
    <property type="entry name" value="OLD-like_TOPRIM"/>
    <property type="match status" value="1"/>
</dbReference>
<feature type="domain" description="OLD protein-like TOPRIM" evidence="2">
    <location>
        <begin position="262"/>
        <end position="326"/>
    </location>
</feature>
<keyword evidence="3" id="KW-0540">Nuclease</keyword>
<name>W4RV65_9BACI</name>
<keyword evidence="4" id="KW-1185">Reference proteome</keyword>
<evidence type="ECO:0000259" key="1">
    <source>
        <dbReference type="Pfam" id="PF13175"/>
    </source>
</evidence>
<sequence>MTGEKQYHFEAGISPKDLEEIKGRYYLKTLNLKYLASTRDLNSFIKRERKNLLVDIKKNRTPEETVYDEKYLDKIDKSLDIINKRVSNLNYVKKAMGNINDELKGLSFHHLSQKIEFDVGAWDSSHFVDNLNLVSKVRDKNLSISGDGRSNQLFIALWANRNEVNKDHLLEVTFYCIEEPEAHLHPHQQRKLAGYLSNNINSQVILTTHSPQIAEEFPPDSIIRLYNKDLKTKAALDGCHSLINDSFVKFGHRMSIIPAEAFFSNVVLLVEGQSELLFYKALAESIEIDLDRMNISILMVDGVGFDYYIDVLSNLEIDFVVRTDNDFFKLPKKDKYWFAGIKRCIKIYKTFYEEEEGMEDLLTQENALTDVPLDVTQDIKELTVKLRQELEQLSMFLAEKDLEHDLRDSPVSGQLEKYFGLLFEENADPEIIKEMQKKKATFMFNFINDPNTDLSVLKTIHWQNLC</sequence>
<proteinExistence type="predicted"/>
<dbReference type="InterPro" id="IPR027417">
    <property type="entry name" value="P-loop_NTPase"/>
</dbReference>
<dbReference type="PANTHER" id="PTHR43581">
    <property type="entry name" value="ATP/GTP PHOSPHATASE"/>
    <property type="match status" value="1"/>
</dbReference>
<dbReference type="Proteomes" id="UP000018949">
    <property type="component" value="Unassembled WGS sequence"/>
</dbReference>
<dbReference type="EMBL" id="BAUW01000158">
    <property type="protein sequence ID" value="GAE48315.1"/>
    <property type="molecule type" value="Genomic_DNA"/>
</dbReference>
<protein>
    <submittedName>
        <fullName evidence="3">ATP-dependent endonuclease</fullName>
    </submittedName>
</protein>